<dbReference type="EMBL" id="BAAAUD010000047">
    <property type="protein sequence ID" value="GAA2958117.1"/>
    <property type="molecule type" value="Genomic_DNA"/>
</dbReference>
<dbReference type="PRINTS" id="PR00175">
    <property type="entry name" value="NAALASMPORT"/>
</dbReference>
<comment type="subcellular location">
    <subcellularLocation>
        <location evidence="1 8">Cell membrane</location>
        <topology evidence="1 8">Multi-pass membrane protein</topology>
    </subcellularLocation>
</comment>
<gene>
    <name evidence="10" type="ORF">GCM10010446_49170</name>
</gene>
<dbReference type="Pfam" id="PF01235">
    <property type="entry name" value="Na_Ala_symp"/>
    <property type="match status" value="1"/>
</dbReference>
<feature type="transmembrane region" description="Helical" evidence="8">
    <location>
        <begin position="445"/>
        <end position="468"/>
    </location>
</feature>
<organism evidence="10 11">
    <name type="scientific">Streptomyces enissocaesilis</name>
    <dbReference type="NCBI Taxonomy" id="332589"/>
    <lineage>
        <taxon>Bacteria</taxon>
        <taxon>Bacillati</taxon>
        <taxon>Actinomycetota</taxon>
        <taxon>Actinomycetes</taxon>
        <taxon>Kitasatosporales</taxon>
        <taxon>Streptomycetaceae</taxon>
        <taxon>Streptomyces</taxon>
        <taxon>Streptomyces rochei group</taxon>
    </lineage>
</organism>
<evidence type="ECO:0000256" key="1">
    <source>
        <dbReference type="ARBA" id="ARBA00004651"/>
    </source>
</evidence>
<evidence type="ECO:0000256" key="2">
    <source>
        <dbReference type="ARBA" id="ARBA00009261"/>
    </source>
</evidence>
<dbReference type="Proteomes" id="UP001500403">
    <property type="component" value="Unassembled WGS sequence"/>
</dbReference>
<dbReference type="InterPro" id="IPR001463">
    <property type="entry name" value="Na/Ala_symport"/>
</dbReference>
<name>A0ABN3XI57_9ACTN</name>
<keyword evidence="6 8" id="KW-1133">Transmembrane helix</keyword>
<feature type="transmembrane region" description="Helical" evidence="8">
    <location>
        <begin position="391"/>
        <end position="415"/>
    </location>
</feature>
<keyword evidence="7 8" id="KW-0472">Membrane</keyword>
<keyword evidence="4 8" id="KW-1003">Cell membrane</keyword>
<accession>A0ABN3XI57</accession>
<evidence type="ECO:0000313" key="10">
    <source>
        <dbReference type="EMBL" id="GAA2958117.1"/>
    </source>
</evidence>
<comment type="caution">
    <text evidence="10">The sequence shown here is derived from an EMBL/GenBank/DDBJ whole genome shotgun (WGS) entry which is preliminary data.</text>
</comment>
<keyword evidence="5 8" id="KW-0812">Transmembrane</keyword>
<feature type="transmembrane region" description="Helical" evidence="8">
    <location>
        <begin position="342"/>
        <end position="360"/>
    </location>
</feature>
<evidence type="ECO:0000256" key="7">
    <source>
        <dbReference type="ARBA" id="ARBA00023136"/>
    </source>
</evidence>
<proteinExistence type="inferred from homology"/>
<sequence>MHDQGTKAPKVPVRGPAGRKSPTGQRRSFKEPHFRSPLAAPSHASQPCAIEVVTVSLDSITTSVNEAVSGFFEPIATWLNEVVFYSVSVGGAKLPLIVAWLVVAGLVFTGWFGLVQVRKFRLALDVVRGKYDEEGSAGEVNHFQALTAAVSGTVGLGNIAGVAVAVSVGGPGATFWMILCGLLGMATKFVEVTLGVKYREVHADGTVSGGPMHYLPKGLVDRFGARGKTLGKVLAVLASFMVLFFGLFGGNLFQVNQSYAQLVSVTGGEGGLVGSSAGALFFGILVAALVGIVLLGGIRSIANVTSRLVPAMAGIYILACLTVILVHVTAVPAAVGDIIEGAFNPQGVAGGVIGALIVGFQRAAFSNEAGLGSAPIAHSAVKTKHPASEGLVALLEPFIDTVIICTMTALTIVIAKPASWTEAREGKSIGGVTITSDAFATVMPWFPYILTVAVMLFAISTVLTWGYYGLKAWTYLFGRSRTSELTYKVLYTLFAIAGSLLALETLIDMADAVLFMLAVINIIGLYLLAPVVKRELASFLAYVKTREAGGDVAKGADGDEDKAPVSAG</sequence>
<keyword evidence="11" id="KW-1185">Reference proteome</keyword>
<keyword evidence="8" id="KW-0769">Symport</keyword>
<feature type="transmembrane region" description="Helical" evidence="8">
    <location>
        <begin position="489"/>
        <end position="507"/>
    </location>
</feature>
<keyword evidence="3 8" id="KW-0813">Transport</keyword>
<feature type="transmembrane region" description="Helical" evidence="8">
    <location>
        <begin position="273"/>
        <end position="296"/>
    </location>
</feature>
<dbReference type="NCBIfam" id="TIGR00835">
    <property type="entry name" value="agcS"/>
    <property type="match status" value="1"/>
</dbReference>
<evidence type="ECO:0000256" key="4">
    <source>
        <dbReference type="ARBA" id="ARBA00022475"/>
    </source>
</evidence>
<comment type="similarity">
    <text evidence="2 8">Belongs to the alanine or glycine:cation symporter (AGCS) (TC 2.A.25) family.</text>
</comment>
<evidence type="ECO:0000256" key="8">
    <source>
        <dbReference type="RuleBase" id="RU363064"/>
    </source>
</evidence>
<feature type="transmembrane region" description="Helical" evidence="8">
    <location>
        <begin position="513"/>
        <end position="532"/>
    </location>
</feature>
<evidence type="ECO:0000313" key="11">
    <source>
        <dbReference type="Proteomes" id="UP001500403"/>
    </source>
</evidence>
<evidence type="ECO:0000256" key="6">
    <source>
        <dbReference type="ARBA" id="ARBA00022989"/>
    </source>
</evidence>
<evidence type="ECO:0000256" key="9">
    <source>
        <dbReference type="SAM" id="MobiDB-lite"/>
    </source>
</evidence>
<feature type="transmembrane region" description="Helical" evidence="8">
    <location>
        <begin position="308"/>
        <end position="330"/>
    </location>
</feature>
<dbReference type="PANTHER" id="PTHR30330:SF3">
    <property type="entry name" value="TRANSCRIPTIONAL REGULATOR, LRP FAMILY"/>
    <property type="match status" value="1"/>
</dbReference>
<evidence type="ECO:0000256" key="3">
    <source>
        <dbReference type="ARBA" id="ARBA00022448"/>
    </source>
</evidence>
<feature type="region of interest" description="Disordered" evidence="9">
    <location>
        <begin position="1"/>
        <end position="42"/>
    </location>
</feature>
<feature type="transmembrane region" description="Helical" evidence="8">
    <location>
        <begin position="94"/>
        <end position="114"/>
    </location>
</feature>
<dbReference type="Gene3D" id="1.20.1740.10">
    <property type="entry name" value="Amino acid/polyamine transporter I"/>
    <property type="match status" value="1"/>
</dbReference>
<dbReference type="PANTHER" id="PTHR30330">
    <property type="entry name" value="AGSS FAMILY TRANSPORTER, SODIUM-ALANINE"/>
    <property type="match status" value="1"/>
</dbReference>
<protein>
    <submittedName>
        <fullName evidence="10">Alanine/glycine:cation symporter family protein</fullName>
    </submittedName>
</protein>
<feature type="transmembrane region" description="Helical" evidence="8">
    <location>
        <begin position="233"/>
        <end position="253"/>
    </location>
</feature>
<reference evidence="10 11" key="1">
    <citation type="journal article" date="2019" name="Int. J. Syst. Evol. Microbiol.">
        <title>The Global Catalogue of Microorganisms (GCM) 10K type strain sequencing project: providing services to taxonomists for standard genome sequencing and annotation.</title>
        <authorList>
            <consortium name="The Broad Institute Genomics Platform"/>
            <consortium name="The Broad Institute Genome Sequencing Center for Infectious Disease"/>
            <person name="Wu L."/>
            <person name="Ma J."/>
        </authorList>
    </citation>
    <scope>NUCLEOTIDE SEQUENCE [LARGE SCALE GENOMIC DNA]</scope>
    <source>
        <strain evidence="10 11">JCM 9088</strain>
    </source>
</reference>
<evidence type="ECO:0000256" key="5">
    <source>
        <dbReference type="ARBA" id="ARBA00022692"/>
    </source>
</evidence>